<organism evidence="1 2">
    <name type="scientific">Glossina pallidipes</name>
    <name type="common">Tsetse fly</name>
    <dbReference type="NCBI Taxonomy" id="7398"/>
    <lineage>
        <taxon>Eukaryota</taxon>
        <taxon>Metazoa</taxon>
        <taxon>Ecdysozoa</taxon>
        <taxon>Arthropoda</taxon>
        <taxon>Hexapoda</taxon>
        <taxon>Insecta</taxon>
        <taxon>Pterygota</taxon>
        <taxon>Neoptera</taxon>
        <taxon>Endopterygota</taxon>
        <taxon>Diptera</taxon>
        <taxon>Brachycera</taxon>
        <taxon>Muscomorpha</taxon>
        <taxon>Hippoboscoidea</taxon>
        <taxon>Glossinidae</taxon>
        <taxon>Glossina</taxon>
    </lineage>
</organism>
<reference evidence="2" key="1">
    <citation type="submission" date="2014-03" db="EMBL/GenBank/DDBJ databases">
        <authorList>
            <person name="Aksoy S."/>
            <person name="Warren W."/>
            <person name="Wilson R.K."/>
        </authorList>
    </citation>
    <scope>NUCLEOTIDE SEQUENCE [LARGE SCALE GENOMIC DNA]</scope>
    <source>
        <strain evidence="2">IAEA</strain>
    </source>
</reference>
<name>A0A1A9ZRI1_GLOPL</name>
<sequence>MTRQQSKLLNTQTHAYKHTIVQKGIHRDAEPLYTDIIRSLIRSSDSLMHIIGFLNQMTNTVQLGTGRKYRDRDLIGKAGALSDHKIPKSMLTNNGVVIFVEAKKQSDFEEKKKLRKYNDFLE</sequence>
<proteinExistence type="predicted"/>
<reference evidence="1" key="2">
    <citation type="submission" date="2020-05" db="UniProtKB">
        <authorList>
            <consortium name="EnsemblMetazoa"/>
        </authorList>
    </citation>
    <scope>IDENTIFICATION</scope>
    <source>
        <strain evidence="1">IAEA</strain>
    </source>
</reference>
<dbReference type="VEuPathDB" id="VectorBase:GPAI022714"/>
<evidence type="ECO:0000313" key="2">
    <source>
        <dbReference type="Proteomes" id="UP000092445"/>
    </source>
</evidence>
<dbReference type="EnsemblMetazoa" id="GPAI022714-RA">
    <property type="protein sequence ID" value="GPAI022714-PA"/>
    <property type="gene ID" value="GPAI022714"/>
</dbReference>
<accession>A0A1A9ZRI1</accession>
<evidence type="ECO:0000313" key="1">
    <source>
        <dbReference type="EnsemblMetazoa" id="GPAI022714-PA"/>
    </source>
</evidence>
<dbReference type="Proteomes" id="UP000092445">
    <property type="component" value="Unassembled WGS sequence"/>
</dbReference>
<dbReference type="AlphaFoldDB" id="A0A1A9ZRI1"/>
<keyword evidence="2" id="KW-1185">Reference proteome</keyword>
<protein>
    <submittedName>
        <fullName evidence="1">Uncharacterized protein</fullName>
    </submittedName>
</protein>